<keyword evidence="2" id="KW-0813">Transport</keyword>
<dbReference type="GO" id="GO:0005524">
    <property type="term" value="F:ATP binding"/>
    <property type="evidence" value="ECO:0007669"/>
    <property type="project" value="UniProtKB-KW"/>
</dbReference>
<keyword evidence="7" id="KW-1185">Reference proteome</keyword>
<dbReference type="OrthoDB" id="9806285at2"/>
<evidence type="ECO:0000259" key="5">
    <source>
        <dbReference type="PROSITE" id="PS50893"/>
    </source>
</evidence>
<dbReference type="SUPFAM" id="SSF52540">
    <property type="entry name" value="P-loop containing nucleoside triphosphate hydrolases"/>
    <property type="match status" value="1"/>
</dbReference>
<dbReference type="InterPro" id="IPR050319">
    <property type="entry name" value="ABC_transp_ATP-bind"/>
</dbReference>
<dbReference type="PROSITE" id="PS50893">
    <property type="entry name" value="ABC_TRANSPORTER_2"/>
    <property type="match status" value="1"/>
</dbReference>
<name>C6LB12_9FIRM</name>
<proteinExistence type="inferred from homology"/>
<sequence length="253" mass="28826">MLEIYKLSKSFQSGILKKQKTQAVQEVSFCIPDGKTFGIVGNSGCGKSTIARMLLSLIRPDAGEIRIDGKDILTAPKRNRQALSRKIQIIFQHPESSLDPSKKIRYSLMEPMIIHRMYDKAGREKRMRELLELVDIPETLLTHYPHQISGGEAQRIMIARALTLEPGILVLDEPTSMLDVSIQAQMMTLLKELQKKLGLSYLFISHDMDVVKWFCDEIAVMKEGTFVEQGDAEQIIKNPQHPFTKELLENFRI</sequence>
<evidence type="ECO:0000313" key="7">
    <source>
        <dbReference type="Proteomes" id="UP000005561"/>
    </source>
</evidence>
<dbReference type="EMBL" id="ACCL02000003">
    <property type="protein sequence ID" value="EET62143.1"/>
    <property type="molecule type" value="Genomic_DNA"/>
</dbReference>
<dbReference type="InterPro" id="IPR003439">
    <property type="entry name" value="ABC_transporter-like_ATP-bd"/>
</dbReference>
<dbReference type="Pfam" id="PF00005">
    <property type="entry name" value="ABC_tran"/>
    <property type="match status" value="1"/>
</dbReference>
<evidence type="ECO:0000256" key="1">
    <source>
        <dbReference type="ARBA" id="ARBA00005417"/>
    </source>
</evidence>
<gene>
    <name evidence="6" type="ORF">BRYFOR_05807</name>
</gene>
<organism evidence="6 7">
    <name type="scientific">Marvinbryantia formatexigens DSM 14469</name>
    <dbReference type="NCBI Taxonomy" id="478749"/>
    <lineage>
        <taxon>Bacteria</taxon>
        <taxon>Bacillati</taxon>
        <taxon>Bacillota</taxon>
        <taxon>Clostridia</taxon>
        <taxon>Lachnospirales</taxon>
        <taxon>Lachnospiraceae</taxon>
        <taxon>Marvinbryantia</taxon>
    </lineage>
</organism>
<protein>
    <submittedName>
        <fullName evidence="6">ABC transporter, ATP-binding protein</fullName>
    </submittedName>
</protein>
<dbReference type="AlphaFoldDB" id="C6LB12"/>
<evidence type="ECO:0000256" key="2">
    <source>
        <dbReference type="ARBA" id="ARBA00022448"/>
    </source>
</evidence>
<dbReference type="GO" id="GO:0055085">
    <property type="term" value="P:transmembrane transport"/>
    <property type="evidence" value="ECO:0007669"/>
    <property type="project" value="UniProtKB-ARBA"/>
</dbReference>
<reference evidence="6" key="1">
    <citation type="submission" date="2009-07" db="EMBL/GenBank/DDBJ databases">
        <authorList>
            <person name="Weinstock G."/>
            <person name="Sodergren E."/>
            <person name="Clifton S."/>
            <person name="Fulton L."/>
            <person name="Fulton B."/>
            <person name="Courtney L."/>
            <person name="Fronick C."/>
            <person name="Harrison M."/>
            <person name="Strong C."/>
            <person name="Farmer C."/>
            <person name="Delahaunty K."/>
            <person name="Markovic C."/>
            <person name="Hall O."/>
            <person name="Minx P."/>
            <person name="Tomlinson C."/>
            <person name="Mitreva M."/>
            <person name="Nelson J."/>
            <person name="Hou S."/>
            <person name="Wollam A."/>
            <person name="Pepin K.H."/>
            <person name="Johnson M."/>
            <person name="Bhonagiri V."/>
            <person name="Nash W.E."/>
            <person name="Warren W."/>
            <person name="Chinwalla A."/>
            <person name="Mardis E.R."/>
            <person name="Wilson R.K."/>
        </authorList>
    </citation>
    <scope>NUCLEOTIDE SEQUENCE [LARGE SCALE GENOMIC DNA]</scope>
    <source>
        <strain evidence="6">DSM 14469</strain>
    </source>
</reference>
<accession>C6LB12</accession>
<comment type="caution">
    <text evidence="6">The sequence shown here is derived from an EMBL/GenBank/DDBJ whole genome shotgun (WGS) entry which is preliminary data.</text>
</comment>
<dbReference type="InterPro" id="IPR027417">
    <property type="entry name" value="P-loop_NTPase"/>
</dbReference>
<dbReference type="PANTHER" id="PTHR43776">
    <property type="entry name" value="TRANSPORT ATP-BINDING PROTEIN"/>
    <property type="match status" value="1"/>
</dbReference>
<evidence type="ECO:0000256" key="3">
    <source>
        <dbReference type="ARBA" id="ARBA00022741"/>
    </source>
</evidence>
<dbReference type="GO" id="GO:0016887">
    <property type="term" value="F:ATP hydrolysis activity"/>
    <property type="evidence" value="ECO:0007669"/>
    <property type="project" value="InterPro"/>
</dbReference>
<keyword evidence="3" id="KW-0547">Nucleotide-binding</keyword>
<dbReference type="PROSITE" id="PS00211">
    <property type="entry name" value="ABC_TRANSPORTER_1"/>
    <property type="match status" value="1"/>
</dbReference>
<dbReference type="STRING" id="168384.SAMN05660368_01287"/>
<feature type="domain" description="ABC transporter" evidence="5">
    <location>
        <begin position="2"/>
        <end position="248"/>
    </location>
</feature>
<dbReference type="InterPro" id="IPR003593">
    <property type="entry name" value="AAA+_ATPase"/>
</dbReference>
<dbReference type="Gene3D" id="3.40.50.300">
    <property type="entry name" value="P-loop containing nucleotide triphosphate hydrolases"/>
    <property type="match status" value="1"/>
</dbReference>
<dbReference type="InterPro" id="IPR017871">
    <property type="entry name" value="ABC_transporter-like_CS"/>
</dbReference>
<keyword evidence="4 6" id="KW-0067">ATP-binding</keyword>
<dbReference type="PANTHER" id="PTHR43776:SF7">
    <property type="entry name" value="D,D-DIPEPTIDE TRANSPORT ATP-BINDING PROTEIN DDPF-RELATED"/>
    <property type="match status" value="1"/>
</dbReference>
<dbReference type="CDD" id="cd03257">
    <property type="entry name" value="ABC_NikE_OppD_transporters"/>
    <property type="match status" value="1"/>
</dbReference>
<dbReference type="SMART" id="SM00382">
    <property type="entry name" value="AAA"/>
    <property type="match status" value="1"/>
</dbReference>
<dbReference type="Proteomes" id="UP000005561">
    <property type="component" value="Unassembled WGS sequence"/>
</dbReference>
<dbReference type="RefSeq" id="WP_006860604.1">
    <property type="nucleotide sequence ID" value="NZ_ACCL02000003.1"/>
</dbReference>
<dbReference type="eggNOG" id="COG4608">
    <property type="taxonomic scope" value="Bacteria"/>
</dbReference>
<evidence type="ECO:0000256" key="4">
    <source>
        <dbReference type="ARBA" id="ARBA00022840"/>
    </source>
</evidence>
<evidence type="ECO:0000313" key="6">
    <source>
        <dbReference type="EMBL" id="EET62143.1"/>
    </source>
</evidence>
<comment type="similarity">
    <text evidence="1">Belongs to the ABC transporter superfamily.</text>
</comment>